<dbReference type="InterPro" id="IPR001461">
    <property type="entry name" value="Aspartic_peptidase_A1"/>
</dbReference>
<reference evidence="12" key="1">
    <citation type="journal article" date="2019" name="Nat. Commun.">
        <title>Expansion of phycobilisome linker gene families in mesophilic red algae.</title>
        <authorList>
            <person name="Lee J."/>
            <person name="Kim D."/>
            <person name="Bhattacharya D."/>
            <person name="Yoon H.S."/>
        </authorList>
    </citation>
    <scope>NUCLEOTIDE SEQUENCE [LARGE SCALE GENOMIC DNA]</scope>
    <source>
        <strain evidence="12">CCMP 1328</strain>
    </source>
</reference>
<dbReference type="OrthoDB" id="2747330at2759"/>
<dbReference type="InterPro" id="IPR034164">
    <property type="entry name" value="Pepsin-like_dom"/>
</dbReference>
<proteinExistence type="inferred from homology"/>
<dbReference type="OMA" id="ESSAVWC"/>
<dbReference type="Pfam" id="PF00026">
    <property type="entry name" value="Asp"/>
    <property type="match status" value="1"/>
</dbReference>
<dbReference type="PANTHER" id="PTHR47965">
    <property type="entry name" value="ASPARTYL PROTEASE-RELATED"/>
    <property type="match status" value="1"/>
</dbReference>
<feature type="active site" evidence="7">
    <location>
        <position position="141"/>
    </location>
</feature>
<keyword evidence="2" id="KW-0645">Protease</keyword>
<keyword evidence="4" id="KW-0064">Aspartyl protease</keyword>
<dbReference type="EMBL" id="VRMN01000002">
    <property type="protein sequence ID" value="KAA8497346.1"/>
    <property type="molecule type" value="Genomic_DNA"/>
</dbReference>
<evidence type="ECO:0000256" key="1">
    <source>
        <dbReference type="ARBA" id="ARBA00007447"/>
    </source>
</evidence>
<dbReference type="InterPro" id="IPR021109">
    <property type="entry name" value="Peptidase_aspartic_dom_sf"/>
</dbReference>
<evidence type="ECO:0000256" key="7">
    <source>
        <dbReference type="PIRSR" id="PIRSR601461-1"/>
    </source>
</evidence>
<dbReference type="GO" id="GO:0004190">
    <property type="term" value="F:aspartic-type endopeptidase activity"/>
    <property type="evidence" value="ECO:0007669"/>
    <property type="project" value="UniProtKB-KW"/>
</dbReference>
<dbReference type="PROSITE" id="PS51767">
    <property type="entry name" value="PEPTIDASE_A1"/>
    <property type="match status" value="1"/>
</dbReference>
<evidence type="ECO:0000259" key="10">
    <source>
        <dbReference type="PROSITE" id="PS51767"/>
    </source>
</evidence>
<organism evidence="11 12">
    <name type="scientific">Porphyridium purpureum</name>
    <name type="common">Red alga</name>
    <name type="synonym">Porphyridium cruentum</name>
    <dbReference type="NCBI Taxonomy" id="35688"/>
    <lineage>
        <taxon>Eukaryota</taxon>
        <taxon>Rhodophyta</taxon>
        <taxon>Bangiophyceae</taxon>
        <taxon>Porphyridiales</taxon>
        <taxon>Porphyridiaceae</taxon>
        <taxon>Porphyridium</taxon>
    </lineage>
</organism>
<dbReference type="Gene3D" id="2.40.70.10">
    <property type="entry name" value="Acid Proteases"/>
    <property type="match status" value="2"/>
</dbReference>
<comment type="caution">
    <text evidence="11">The sequence shown here is derived from an EMBL/GenBank/DDBJ whole genome shotgun (WGS) entry which is preliminary data.</text>
</comment>
<feature type="domain" description="Peptidase A1" evidence="10">
    <location>
        <begin position="123"/>
        <end position="538"/>
    </location>
</feature>
<evidence type="ECO:0000256" key="5">
    <source>
        <dbReference type="ARBA" id="ARBA00022801"/>
    </source>
</evidence>
<feature type="region of interest" description="Disordered" evidence="8">
    <location>
        <begin position="388"/>
        <end position="419"/>
    </location>
</feature>
<dbReference type="AlphaFoldDB" id="A0A5J4Z156"/>
<evidence type="ECO:0000313" key="11">
    <source>
        <dbReference type="EMBL" id="KAA8497346.1"/>
    </source>
</evidence>
<keyword evidence="5" id="KW-0378">Hydrolase</keyword>
<evidence type="ECO:0000256" key="3">
    <source>
        <dbReference type="ARBA" id="ARBA00022729"/>
    </source>
</evidence>
<protein>
    <submittedName>
        <fullName evidence="11">Pepsin A</fullName>
    </submittedName>
</protein>
<feature type="compositionally biased region" description="Gly residues" evidence="8">
    <location>
        <begin position="400"/>
        <end position="413"/>
    </location>
</feature>
<feature type="transmembrane region" description="Helical" evidence="9">
    <location>
        <begin position="572"/>
        <end position="594"/>
    </location>
</feature>
<feature type="active site" evidence="7">
    <location>
        <position position="350"/>
    </location>
</feature>
<dbReference type="Proteomes" id="UP000324585">
    <property type="component" value="Unassembled WGS sequence"/>
</dbReference>
<keyword evidence="3" id="KW-0732">Signal</keyword>
<dbReference type="CDD" id="cd05471">
    <property type="entry name" value="pepsin_like"/>
    <property type="match status" value="1"/>
</dbReference>
<evidence type="ECO:0000256" key="9">
    <source>
        <dbReference type="SAM" id="Phobius"/>
    </source>
</evidence>
<dbReference type="PANTHER" id="PTHR47965:SF12">
    <property type="entry name" value="ASPARTIC PROTEINASE 3-RELATED"/>
    <property type="match status" value="1"/>
</dbReference>
<evidence type="ECO:0000313" key="12">
    <source>
        <dbReference type="Proteomes" id="UP000324585"/>
    </source>
</evidence>
<keyword evidence="6" id="KW-0865">Zymogen</keyword>
<dbReference type="PRINTS" id="PR00792">
    <property type="entry name" value="PEPSIN"/>
</dbReference>
<evidence type="ECO:0000256" key="4">
    <source>
        <dbReference type="ARBA" id="ARBA00022750"/>
    </source>
</evidence>
<keyword evidence="9" id="KW-0472">Membrane</keyword>
<evidence type="ECO:0000256" key="8">
    <source>
        <dbReference type="SAM" id="MobiDB-lite"/>
    </source>
</evidence>
<evidence type="ECO:0000256" key="6">
    <source>
        <dbReference type="ARBA" id="ARBA00023145"/>
    </source>
</evidence>
<gene>
    <name evidence="11" type="ORF">FVE85_1075</name>
</gene>
<feature type="compositionally biased region" description="Low complexity" evidence="8">
    <location>
        <begin position="389"/>
        <end position="399"/>
    </location>
</feature>
<dbReference type="InterPro" id="IPR033121">
    <property type="entry name" value="PEPTIDASE_A1"/>
</dbReference>
<keyword evidence="9" id="KW-1133">Transmembrane helix</keyword>
<name>A0A5J4Z156_PORPP</name>
<evidence type="ECO:0000256" key="2">
    <source>
        <dbReference type="ARBA" id="ARBA00022670"/>
    </source>
</evidence>
<accession>A0A5J4Z156</accession>
<dbReference type="SUPFAM" id="SSF50630">
    <property type="entry name" value="Acid proteases"/>
    <property type="match status" value="1"/>
</dbReference>
<sequence length="608" mass="65255">MALERLGRAGAAIGALFVCVVLAVAAVAANSFIGTDTQRVGGGGRVAGARVVSHAIQYREHNGHRAAALKSMFRTEQPHLLAPDVDLDNHVSLMHHWTSLRMQAKAHEVQARLYGSIMPLGAYFITLMLGTPSQPINTNVDTGSSVLAVPGAECVNKICGDARTRKYSLNMSKTGRVVPCTDKRCNRCNMDAENNGTCSFSLSYGDGSFFRGFLVDDVIEAAPDLRTTSRFGVATALSPAPVVPIDGLVGLAFKDMSCQPTCTHPFFDDLLDQGVIKDDVFSMCLEHRGGGTLTLGGLDPTITQHHLSIDWVPLNLSTPRTFYTVKLTNTMHIGWKKHVFPHDLQYGIVDSGTTLLLMTQRVFDTIKHEIVSDPRLCKAVRGLCKERLASSPGHSPASGTGSGGSTSGSGSGSSSGSTQTESWFCPFCCVFGLTYEEVIELPPISFDLAKGKHSSYSLKVPPEVYMMGTPLVNMNGAFLEPKDSLKPDSQGNVGYCVGLFAMPDIQPFGSIGVIFGNTIMADKYITVYDRANTRIGFADMKGNRCAVEQAKGSGSDSFQGEYQSGSKGSHTFMIRTLITVAIVLAAAGVLLLAWKAFYHNPDGYAPIP</sequence>
<keyword evidence="12" id="KW-1185">Reference proteome</keyword>
<dbReference type="GO" id="GO:0006508">
    <property type="term" value="P:proteolysis"/>
    <property type="evidence" value="ECO:0007669"/>
    <property type="project" value="UniProtKB-KW"/>
</dbReference>
<keyword evidence="9" id="KW-0812">Transmembrane</keyword>
<comment type="similarity">
    <text evidence="1">Belongs to the peptidase A1 family.</text>
</comment>